<comment type="function">
    <text evidence="4">Part of the outer membrane protein assembly complex, which is involved in assembly and insertion of beta-barrel proteins into the outer membrane.</text>
</comment>
<dbReference type="Proteomes" id="UP000229757">
    <property type="component" value="Chromosome"/>
</dbReference>
<dbReference type="NCBIfam" id="TIGR03302">
    <property type="entry name" value="OM_YfiO"/>
    <property type="match status" value="1"/>
</dbReference>
<dbReference type="InterPro" id="IPR017689">
    <property type="entry name" value="BamD"/>
</dbReference>
<dbReference type="RefSeq" id="WP_158524268.1">
    <property type="nucleotide sequence ID" value="NZ_CP011797.1"/>
</dbReference>
<dbReference type="EMBL" id="CP011797">
    <property type="protein sequence ID" value="ATX75600.1"/>
    <property type="molecule type" value="Genomic_DNA"/>
</dbReference>
<name>A0A2K8KKX8_9GAMM</name>
<protein>
    <recommendedName>
        <fullName evidence="4">Outer membrane protein assembly factor BamD</fullName>
    </recommendedName>
</protein>
<dbReference type="InterPro" id="IPR011990">
    <property type="entry name" value="TPR-like_helical_dom_sf"/>
</dbReference>
<evidence type="ECO:0000256" key="1">
    <source>
        <dbReference type="ARBA" id="ARBA00022729"/>
    </source>
</evidence>
<dbReference type="InterPro" id="IPR039565">
    <property type="entry name" value="BamD-like"/>
</dbReference>
<keyword evidence="3 4" id="KW-0998">Cell outer membrane</keyword>
<feature type="domain" description="Outer membrane lipoprotein BamD-like" evidence="5">
    <location>
        <begin position="36"/>
        <end position="236"/>
    </location>
</feature>
<dbReference type="AlphaFoldDB" id="A0A2K8KKX8"/>
<dbReference type="HAMAP" id="MF_00922">
    <property type="entry name" value="OM_assembly_BamD"/>
    <property type="match status" value="1"/>
</dbReference>
<dbReference type="GO" id="GO:0043165">
    <property type="term" value="P:Gram-negative-bacterium-type cell outer membrane assembly"/>
    <property type="evidence" value="ECO:0007669"/>
    <property type="project" value="UniProtKB-UniRule"/>
</dbReference>
<evidence type="ECO:0000256" key="3">
    <source>
        <dbReference type="ARBA" id="ARBA00023237"/>
    </source>
</evidence>
<reference evidence="6 7" key="1">
    <citation type="journal article" date="2017" name="Environ. Microbiol.">
        <title>Genomic and physiological analyses of 'Reinekea forsetii' reveal a versatile opportunistic lifestyle during spring algae blooms.</title>
        <authorList>
            <person name="Avci B."/>
            <person name="Hahnke R.L."/>
            <person name="Chafee M."/>
            <person name="Fischer T."/>
            <person name="Gruber-Vodicka H."/>
            <person name="Tegetmeyer H.E."/>
            <person name="Harder J."/>
            <person name="Fuchs B.M."/>
            <person name="Amann R.I."/>
            <person name="Teeling H."/>
        </authorList>
    </citation>
    <scope>NUCLEOTIDE SEQUENCE [LARGE SCALE GENOMIC DNA]</scope>
    <source>
        <strain evidence="6 7">Hel1_31_D35</strain>
    </source>
</reference>
<dbReference type="Pfam" id="PF13525">
    <property type="entry name" value="YfiO"/>
    <property type="match status" value="1"/>
</dbReference>
<keyword evidence="2 4" id="KW-0472">Membrane</keyword>
<comment type="subcellular location">
    <subcellularLocation>
        <location evidence="4">Cell outer membrane</location>
    </subcellularLocation>
</comment>
<dbReference type="GO" id="GO:0051205">
    <property type="term" value="P:protein insertion into membrane"/>
    <property type="evidence" value="ECO:0007669"/>
    <property type="project" value="UniProtKB-UniRule"/>
</dbReference>
<evidence type="ECO:0000313" key="6">
    <source>
        <dbReference type="EMBL" id="ATX75600.1"/>
    </source>
</evidence>
<dbReference type="KEGG" id="rfo:REIFOR_00425"/>
<keyword evidence="7" id="KW-1185">Reference proteome</keyword>
<proteinExistence type="inferred from homology"/>
<comment type="similarity">
    <text evidence="4">Belongs to the BamD family.</text>
</comment>
<comment type="subunit">
    <text evidence="4">Part of the Bam complex.</text>
</comment>
<evidence type="ECO:0000313" key="7">
    <source>
        <dbReference type="Proteomes" id="UP000229757"/>
    </source>
</evidence>
<accession>A0A2K8KKX8</accession>
<organism evidence="6 7">
    <name type="scientific">Reinekea forsetii</name>
    <dbReference type="NCBI Taxonomy" id="1336806"/>
    <lineage>
        <taxon>Bacteria</taxon>
        <taxon>Pseudomonadati</taxon>
        <taxon>Pseudomonadota</taxon>
        <taxon>Gammaproteobacteria</taxon>
        <taxon>Oceanospirillales</taxon>
        <taxon>Saccharospirillaceae</taxon>
        <taxon>Reinekea</taxon>
    </lineage>
</organism>
<evidence type="ECO:0000256" key="4">
    <source>
        <dbReference type="HAMAP-Rule" id="MF_00922"/>
    </source>
</evidence>
<keyword evidence="1 4" id="KW-0732">Signal</keyword>
<dbReference type="CDD" id="cd15830">
    <property type="entry name" value="BamD"/>
    <property type="match status" value="1"/>
</dbReference>
<sequence>MFTVAQSAKKVSQIAFLAFVVLLTGCASFGNKVKDTESGYYEAAQTYLDQRNYSLAIERLTDLQSRFPFGRFAQASALDLIYARYQSNDFATALIEADRFTRLNPDYPSVDYAWFLRSMSYYRLFLANRGIFGKVDPAMRSPEQGQKAFFALLEFSDQFPESVYREPALTAMIVLKDALARHELIVADFYIRRGAWVAAAERAQVVIQHYPGVSAEADALVVLTEAYGALELDKDRQITLTRLQTTYPDHAVFASGSYQAPKWAEDRWWVKLLTLGLTS</sequence>
<evidence type="ECO:0000259" key="5">
    <source>
        <dbReference type="Pfam" id="PF13525"/>
    </source>
</evidence>
<dbReference type="SUPFAM" id="SSF48452">
    <property type="entry name" value="TPR-like"/>
    <property type="match status" value="1"/>
</dbReference>
<evidence type="ECO:0000256" key="2">
    <source>
        <dbReference type="ARBA" id="ARBA00023136"/>
    </source>
</evidence>
<gene>
    <name evidence="6" type="primary">comL</name>
    <name evidence="4" type="synonym">bamD</name>
    <name evidence="6" type="ORF">REIFOR_00425</name>
</gene>
<dbReference type="Gene3D" id="1.25.40.10">
    <property type="entry name" value="Tetratricopeptide repeat domain"/>
    <property type="match status" value="1"/>
</dbReference>
<dbReference type="OrthoDB" id="9779191at2"/>
<dbReference type="GO" id="GO:0009279">
    <property type="term" value="C:cell outer membrane"/>
    <property type="evidence" value="ECO:0007669"/>
    <property type="project" value="UniProtKB-SubCell"/>
</dbReference>